<feature type="compositionally biased region" description="Polar residues" evidence="1">
    <location>
        <begin position="196"/>
        <end position="224"/>
    </location>
</feature>
<dbReference type="AlphaFoldDB" id="A0A182S906"/>
<reference evidence="3" key="1">
    <citation type="submission" date="2013-09" db="EMBL/GenBank/DDBJ databases">
        <title>The Genome Sequence of Anopheles maculatus species B.</title>
        <authorList>
            <consortium name="The Broad Institute Genomics Platform"/>
            <person name="Neafsey D.E."/>
            <person name="Besansky N."/>
            <person name="Howell P."/>
            <person name="Walton C."/>
            <person name="Young S.K."/>
            <person name="Zeng Q."/>
            <person name="Gargeya S."/>
            <person name="Fitzgerald M."/>
            <person name="Haas B."/>
            <person name="Abouelleil A."/>
            <person name="Allen A.W."/>
            <person name="Alvarado L."/>
            <person name="Arachchi H.M."/>
            <person name="Berlin A.M."/>
            <person name="Chapman S.B."/>
            <person name="Gainer-Dewar J."/>
            <person name="Goldberg J."/>
            <person name="Griggs A."/>
            <person name="Gujja S."/>
            <person name="Hansen M."/>
            <person name="Howarth C."/>
            <person name="Imamovic A."/>
            <person name="Ireland A."/>
            <person name="Larimer J."/>
            <person name="McCowan C."/>
            <person name="Murphy C."/>
            <person name="Pearson M."/>
            <person name="Poon T.W."/>
            <person name="Priest M."/>
            <person name="Roberts A."/>
            <person name="Saif S."/>
            <person name="Shea T."/>
            <person name="Sisk P."/>
            <person name="Sykes S."/>
            <person name="Wortman J."/>
            <person name="Nusbaum C."/>
            <person name="Birren B."/>
        </authorList>
    </citation>
    <scope>NUCLEOTIDE SEQUENCE [LARGE SCALE GENOMIC DNA]</scope>
    <source>
        <strain evidence="3">maculatus3</strain>
    </source>
</reference>
<feature type="compositionally biased region" description="Low complexity" evidence="1">
    <location>
        <begin position="225"/>
        <end position="238"/>
    </location>
</feature>
<sequence>MSLVAYEYSSDEGSDHEEPEYTKQLVVKQNGAQTDHNSTEQNATEPEPDDSDTPKSHLHLPAPKHLNDLTVVEEDDEFLHKKAIPANIPLPQPPSALSLPAKPKVRNGKVQITIPSMKEFADGDAVQNAKKEKPIIGAALPKKSNNLLSMLPKPRTALFDSKPSASSSAAGPSTSASFSKRLVPDSVANRPRNLPLSATKSNNPNRPRNVPLSATKSNNRTAADSGTKSVKSTVSLSTQADNSDEDEDGDEQMVDFFSFNKVEELPSVSTNEISAMVARKAAKLAENVRKLTESEQQAEANASAAYENDTALTHRPEEAAEDLASETALSALIGGNRAKRARIEEVDLIEITSADIVPSKEDFLRRQLQDETGYVPTGHLVGDWTCTSKRKSHITQLASKAQANAQELEAMWAANRQSRRQTQSKYGF</sequence>
<dbReference type="Pfam" id="PF10253">
    <property type="entry name" value="PRCC"/>
    <property type="match status" value="1"/>
</dbReference>
<dbReference type="Proteomes" id="UP000075901">
    <property type="component" value="Unassembled WGS sequence"/>
</dbReference>
<dbReference type="PANTHER" id="PTHR13621">
    <property type="entry name" value="PROLINE-RICH PROTEIN PRCC"/>
    <property type="match status" value="1"/>
</dbReference>
<feature type="compositionally biased region" description="Acidic residues" evidence="1">
    <location>
        <begin position="9"/>
        <end position="18"/>
    </location>
</feature>
<dbReference type="GO" id="GO:0005634">
    <property type="term" value="C:nucleus"/>
    <property type="evidence" value="ECO:0007669"/>
    <property type="project" value="TreeGrafter"/>
</dbReference>
<proteinExistence type="predicted"/>
<evidence type="ECO:0000313" key="2">
    <source>
        <dbReference type="EnsemblMetazoa" id="AMAM002086-PA"/>
    </source>
</evidence>
<feature type="region of interest" description="Disordered" evidence="1">
    <location>
        <begin position="85"/>
        <end position="105"/>
    </location>
</feature>
<dbReference type="PANTHER" id="PTHR13621:SF2">
    <property type="entry name" value="PROLINE-RICH PROTEIN PRCC"/>
    <property type="match status" value="1"/>
</dbReference>
<feature type="compositionally biased region" description="Low complexity" evidence="1">
    <location>
        <begin position="161"/>
        <end position="179"/>
    </location>
</feature>
<keyword evidence="3" id="KW-1185">Reference proteome</keyword>
<evidence type="ECO:0000313" key="3">
    <source>
        <dbReference type="Proteomes" id="UP000075901"/>
    </source>
</evidence>
<accession>A0A182S906</accession>
<feature type="region of interest" description="Disordered" evidence="1">
    <location>
        <begin position="1"/>
        <end position="67"/>
    </location>
</feature>
<dbReference type="VEuPathDB" id="VectorBase:AMAM002086"/>
<feature type="region of interest" description="Disordered" evidence="1">
    <location>
        <begin position="156"/>
        <end position="250"/>
    </location>
</feature>
<feature type="compositionally biased region" description="Polar residues" evidence="1">
    <location>
        <begin position="30"/>
        <end position="44"/>
    </location>
</feature>
<organism evidence="2 3">
    <name type="scientific">Anopheles maculatus</name>
    <dbReference type="NCBI Taxonomy" id="74869"/>
    <lineage>
        <taxon>Eukaryota</taxon>
        <taxon>Metazoa</taxon>
        <taxon>Ecdysozoa</taxon>
        <taxon>Arthropoda</taxon>
        <taxon>Hexapoda</taxon>
        <taxon>Insecta</taxon>
        <taxon>Pterygota</taxon>
        <taxon>Neoptera</taxon>
        <taxon>Endopterygota</taxon>
        <taxon>Diptera</taxon>
        <taxon>Nematocera</taxon>
        <taxon>Culicoidea</taxon>
        <taxon>Culicidae</taxon>
        <taxon>Anophelinae</taxon>
        <taxon>Anopheles</taxon>
        <taxon>Anopheles maculatus group</taxon>
    </lineage>
</organism>
<dbReference type="EnsemblMetazoa" id="AMAM002086-RA">
    <property type="protein sequence ID" value="AMAM002086-PA"/>
    <property type="gene ID" value="AMAM002086"/>
</dbReference>
<evidence type="ECO:0008006" key="4">
    <source>
        <dbReference type="Google" id="ProtNLM"/>
    </source>
</evidence>
<evidence type="ECO:0000256" key="1">
    <source>
        <dbReference type="SAM" id="MobiDB-lite"/>
    </source>
</evidence>
<reference evidence="2" key="2">
    <citation type="submission" date="2020-05" db="UniProtKB">
        <authorList>
            <consortium name="EnsemblMetazoa"/>
        </authorList>
    </citation>
    <scope>IDENTIFICATION</scope>
    <source>
        <strain evidence="2">maculatus3</strain>
    </source>
</reference>
<protein>
    <recommendedName>
        <fullName evidence="4">Proline-rich protein PRCC</fullName>
    </recommendedName>
</protein>
<name>A0A182S906_9DIPT</name>
<dbReference type="InterPro" id="IPR018800">
    <property type="entry name" value="PRCC"/>
</dbReference>